<evidence type="ECO:0000313" key="7">
    <source>
        <dbReference type="Proteomes" id="UP000216207"/>
    </source>
</evidence>
<dbReference type="PIRSF" id="PIRSF006232">
    <property type="entry name" value="Pirin"/>
    <property type="match status" value="1"/>
</dbReference>
<dbReference type="InterPro" id="IPR011051">
    <property type="entry name" value="RmlC_Cupin_sf"/>
</dbReference>
<feature type="domain" description="Pirin N-terminal" evidence="4">
    <location>
        <begin position="48"/>
        <end position="119"/>
    </location>
</feature>
<dbReference type="RefSeq" id="WP_095253425.1">
    <property type="nucleotide sequence ID" value="NZ_BOQQ01000012.1"/>
</dbReference>
<dbReference type="AlphaFoldDB" id="A0A268NZA1"/>
<dbReference type="GO" id="GO:0046872">
    <property type="term" value="F:metal ion binding"/>
    <property type="evidence" value="ECO:0007669"/>
    <property type="project" value="UniProtKB-KW"/>
</dbReference>
<dbReference type="PANTHER" id="PTHR13903:SF8">
    <property type="entry name" value="PIRIN"/>
    <property type="match status" value="1"/>
</dbReference>
<dbReference type="InterPro" id="IPR014710">
    <property type="entry name" value="RmlC-like_jellyroll"/>
</dbReference>
<dbReference type="InterPro" id="IPR003829">
    <property type="entry name" value="Pirin_N_dom"/>
</dbReference>
<evidence type="ECO:0000256" key="1">
    <source>
        <dbReference type="ARBA" id="ARBA00008416"/>
    </source>
</evidence>
<dbReference type="CDD" id="cd02247">
    <property type="entry name" value="cupin_pirin_C"/>
    <property type="match status" value="1"/>
</dbReference>
<evidence type="ECO:0000259" key="5">
    <source>
        <dbReference type="Pfam" id="PF05726"/>
    </source>
</evidence>
<evidence type="ECO:0000313" key="6">
    <source>
        <dbReference type="EMBL" id="PAE88701.1"/>
    </source>
</evidence>
<comment type="caution">
    <text evidence="6">The sequence shown here is derived from an EMBL/GenBank/DDBJ whole genome shotgun (WGS) entry which is preliminary data.</text>
</comment>
<dbReference type="SUPFAM" id="SSF51182">
    <property type="entry name" value="RmlC-like cupins"/>
    <property type="match status" value="1"/>
</dbReference>
<dbReference type="InterPro" id="IPR008778">
    <property type="entry name" value="Pirin_C_dom"/>
</dbReference>
<protein>
    <recommendedName>
        <fullName evidence="8">Pirin family protein</fullName>
    </recommendedName>
</protein>
<gene>
    <name evidence="6" type="ORF">CHH72_12045</name>
</gene>
<proteinExistence type="inferred from homology"/>
<dbReference type="InterPro" id="IPR012093">
    <property type="entry name" value="Pirin"/>
</dbReference>
<evidence type="ECO:0000256" key="2">
    <source>
        <dbReference type="PIRSR" id="PIRSR006232-1"/>
    </source>
</evidence>
<feature type="binding site" evidence="2">
    <location>
        <position position="58"/>
    </location>
    <ligand>
        <name>Fe cation</name>
        <dbReference type="ChEBI" id="CHEBI:24875"/>
    </ligand>
</feature>
<dbReference type="Proteomes" id="UP000216207">
    <property type="component" value="Unassembled WGS sequence"/>
</dbReference>
<feature type="domain" description="Pirin C-terminal" evidence="5">
    <location>
        <begin position="172"/>
        <end position="283"/>
    </location>
</feature>
<dbReference type="EMBL" id="NPCC01000013">
    <property type="protein sequence ID" value="PAE88701.1"/>
    <property type="molecule type" value="Genomic_DNA"/>
</dbReference>
<feature type="binding site" evidence="2">
    <location>
        <position position="60"/>
    </location>
    <ligand>
        <name>Fe cation</name>
        <dbReference type="ChEBI" id="CHEBI:24875"/>
    </ligand>
</feature>
<feature type="binding site" evidence="2">
    <location>
        <position position="102"/>
    </location>
    <ligand>
        <name>Fe cation</name>
        <dbReference type="ChEBI" id="CHEBI:24875"/>
    </ligand>
</feature>
<evidence type="ECO:0000259" key="4">
    <source>
        <dbReference type="Pfam" id="PF02678"/>
    </source>
</evidence>
<comment type="cofactor">
    <cofactor evidence="2">
        <name>Fe cation</name>
        <dbReference type="ChEBI" id="CHEBI:24875"/>
    </cofactor>
    <text evidence="2">Binds 1 Fe cation per subunit.</text>
</comment>
<keyword evidence="2" id="KW-0479">Metal-binding</keyword>
<sequence length="287" mass="31995">MEAQIARTIREHWYVQYRQNGYPHVQQGWVLPPGREQDFDPFVVMADDWFKRGTFSDHPHRGFQTITYVIDGRLEHSDNHGGYSILDAGDVQYMNAGYAARHAEEAFADDVIHTLQLWVNLPKALKRSPASYQDVRLEEAPVVEIDGGSLRVYSGETAGVTGPLRSAVPVQMVELSLQAGAEYDLTLPAQDNGHLYVLQGELAFGPEANEVVLGKTGVGLFNWPNETGQTESVLRVRALQRSKVLVYSGKPLREQVVAHGPFVMNTIEEIEEAYADFRAGKFGPPSQ</sequence>
<organism evidence="6 7">
    <name type="scientific">Shouchella clausii</name>
    <name type="common">Alkalihalobacillus clausii</name>
    <dbReference type="NCBI Taxonomy" id="79880"/>
    <lineage>
        <taxon>Bacteria</taxon>
        <taxon>Bacillati</taxon>
        <taxon>Bacillota</taxon>
        <taxon>Bacilli</taxon>
        <taxon>Bacillales</taxon>
        <taxon>Bacillaceae</taxon>
        <taxon>Shouchella</taxon>
    </lineage>
</organism>
<name>A0A268NZA1_SHOCL</name>
<dbReference type="Pfam" id="PF05726">
    <property type="entry name" value="Pirin_C"/>
    <property type="match status" value="1"/>
</dbReference>
<keyword evidence="2" id="KW-0408">Iron</keyword>
<feature type="binding site" evidence="2">
    <location>
        <position position="104"/>
    </location>
    <ligand>
        <name>Fe cation</name>
        <dbReference type="ChEBI" id="CHEBI:24875"/>
    </ligand>
</feature>
<evidence type="ECO:0008006" key="8">
    <source>
        <dbReference type="Google" id="ProtNLM"/>
    </source>
</evidence>
<dbReference type="Pfam" id="PF02678">
    <property type="entry name" value="Pirin"/>
    <property type="match status" value="1"/>
</dbReference>
<accession>A0A268NZA1</accession>
<evidence type="ECO:0000256" key="3">
    <source>
        <dbReference type="RuleBase" id="RU003457"/>
    </source>
</evidence>
<dbReference type="PANTHER" id="PTHR13903">
    <property type="entry name" value="PIRIN-RELATED"/>
    <property type="match status" value="1"/>
</dbReference>
<dbReference type="Gene3D" id="2.60.120.10">
    <property type="entry name" value="Jelly Rolls"/>
    <property type="match status" value="2"/>
</dbReference>
<comment type="similarity">
    <text evidence="1 3">Belongs to the pirin family.</text>
</comment>
<reference evidence="6 7" key="1">
    <citation type="submission" date="2017-07" db="EMBL/GenBank/DDBJ databases">
        <title>Isolation and whole genome analysis of endospore-forming bacteria from heroin.</title>
        <authorList>
            <person name="Kalinowski J."/>
            <person name="Ahrens B."/>
            <person name="Al-Dilaimi A."/>
            <person name="Winkler A."/>
            <person name="Wibberg D."/>
            <person name="Schleenbecker U."/>
            <person name="Ruckert C."/>
            <person name="Wolfel R."/>
            <person name="Grass G."/>
        </authorList>
    </citation>
    <scope>NUCLEOTIDE SEQUENCE [LARGE SCALE GENOMIC DNA]</scope>
    <source>
        <strain evidence="6 7">7539</strain>
    </source>
</reference>